<gene>
    <name evidence="1" type="ORF">BpHYR1_032983</name>
</gene>
<accession>A0A3M7REQ1</accession>
<evidence type="ECO:0000313" key="1">
    <source>
        <dbReference type="EMBL" id="RNA22053.1"/>
    </source>
</evidence>
<keyword evidence="2" id="KW-1185">Reference proteome</keyword>
<dbReference type="Proteomes" id="UP000276133">
    <property type="component" value="Unassembled WGS sequence"/>
</dbReference>
<proteinExistence type="predicted"/>
<comment type="caution">
    <text evidence="1">The sequence shown here is derived from an EMBL/GenBank/DDBJ whole genome shotgun (WGS) entry which is preliminary data.</text>
</comment>
<protein>
    <submittedName>
        <fullName evidence="1">Uncharacterized protein</fullName>
    </submittedName>
</protein>
<dbReference type="AlphaFoldDB" id="A0A3M7REQ1"/>
<reference evidence="1 2" key="1">
    <citation type="journal article" date="2018" name="Sci. Rep.">
        <title>Genomic signatures of local adaptation to the degree of environmental predictability in rotifers.</title>
        <authorList>
            <person name="Franch-Gras L."/>
            <person name="Hahn C."/>
            <person name="Garcia-Roger E.M."/>
            <person name="Carmona M.J."/>
            <person name="Serra M."/>
            <person name="Gomez A."/>
        </authorList>
    </citation>
    <scope>NUCLEOTIDE SEQUENCE [LARGE SCALE GENOMIC DNA]</scope>
    <source>
        <strain evidence="1">HYR1</strain>
    </source>
</reference>
<dbReference type="EMBL" id="REGN01003547">
    <property type="protein sequence ID" value="RNA22053.1"/>
    <property type="molecule type" value="Genomic_DNA"/>
</dbReference>
<name>A0A3M7REQ1_BRAPC</name>
<organism evidence="1 2">
    <name type="scientific">Brachionus plicatilis</name>
    <name type="common">Marine rotifer</name>
    <name type="synonym">Brachionus muelleri</name>
    <dbReference type="NCBI Taxonomy" id="10195"/>
    <lineage>
        <taxon>Eukaryota</taxon>
        <taxon>Metazoa</taxon>
        <taxon>Spiralia</taxon>
        <taxon>Gnathifera</taxon>
        <taxon>Rotifera</taxon>
        <taxon>Eurotatoria</taxon>
        <taxon>Monogononta</taxon>
        <taxon>Pseudotrocha</taxon>
        <taxon>Ploima</taxon>
        <taxon>Brachionidae</taxon>
        <taxon>Brachionus</taxon>
    </lineage>
</organism>
<sequence length="83" mass="10020">MILREFMIIDEYLQSFIQFKLKLTCTHFVFDSPRLFLDFSSTIPLNIKEELRKRKSRNILIFQLYDLSIACPDILMLWYNHGS</sequence>
<evidence type="ECO:0000313" key="2">
    <source>
        <dbReference type="Proteomes" id="UP000276133"/>
    </source>
</evidence>